<accession>A0AAV1FM13</accession>
<evidence type="ECO:0000313" key="3">
    <source>
        <dbReference type="Proteomes" id="UP001178508"/>
    </source>
</evidence>
<organism evidence="2 3">
    <name type="scientific">Xyrichtys novacula</name>
    <name type="common">Pearly razorfish</name>
    <name type="synonym">Hemipteronotus novacula</name>
    <dbReference type="NCBI Taxonomy" id="13765"/>
    <lineage>
        <taxon>Eukaryota</taxon>
        <taxon>Metazoa</taxon>
        <taxon>Chordata</taxon>
        <taxon>Craniata</taxon>
        <taxon>Vertebrata</taxon>
        <taxon>Euteleostomi</taxon>
        <taxon>Actinopterygii</taxon>
        <taxon>Neopterygii</taxon>
        <taxon>Teleostei</taxon>
        <taxon>Neoteleostei</taxon>
        <taxon>Acanthomorphata</taxon>
        <taxon>Eupercaria</taxon>
        <taxon>Labriformes</taxon>
        <taxon>Labridae</taxon>
        <taxon>Xyrichtys</taxon>
    </lineage>
</organism>
<dbReference type="AlphaFoldDB" id="A0AAV1FM13"/>
<protein>
    <submittedName>
        <fullName evidence="2">Uncharacterized protein LOC121641292</fullName>
    </submittedName>
</protein>
<feature type="chain" id="PRO_5044021552" evidence="1">
    <location>
        <begin position="23"/>
        <end position="153"/>
    </location>
</feature>
<keyword evidence="3" id="KW-1185">Reference proteome</keyword>
<proteinExistence type="predicted"/>
<evidence type="ECO:0000256" key="1">
    <source>
        <dbReference type="SAM" id="SignalP"/>
    </source>
</evidence>
<dbReference type="Proteomes" id="UP001178508">
    <property type="component" value="Chromosome 8"/>
</dbReference>
<evidence type="ECO:0000313" key="2">
    <source>
        <dbReference type="EMBL" id="CAJ1061337.1"/>
    </source>
</evidence>
<feature type="signal peptide" evidence="1">
    <location>
        <begin position="1"/>
        <end position="22"/>
    </location>
</feature>
<name>A0AAV1FM13_XYRNO</name>
<sequence length="153" mass="16636">MFSLQVLLLVLVLSLPVDSSFSFSFGSRGSRNRNYDFSGPDLTKLYNSGVYKAEKVVRPLGNLKDTYGPISHSGVRVTREDGSQFLIHKGDGYGVSSQTVVVKADHMSSAWKTVSSKDFNGGKTVADFVKAAGETYDICSANCHHAADDMMNQ</sequence>
<gene>
    <name evidence="2" type="ORF">XNOV1_A001642</name>
</gene>
<keyword evidence="1" id="KW-0732">Signal</keyword>
<reference evidence="2" key="1">
    <citation type="submission" date="2023-08" db="EMBL/GenBank/DDBJ databases">
        <authorList>
            <person name="Alioto T."/>
            <person name="Alioto T."/>
            <person name="Gomez Garrido J."/>
        </authorList>
    </citation>
    <scope>NUCLEOTIDE SEQUENCE</scope>
</reference>
<dbReference type="EMBL" id="OY660871">
    <property type="protein sequence ID" value="CAJ1061337.1"/>
    <property type="molecule type" value="Genomic_DNA"/>
</dbReference>